<gene>
    <name evidence="1" type="primary">tssF</name>
    <name evidence="1" type="ORF">RY831_09410</name>
</gene>
<protein>
    <submittedName>
        <fullName evidence="1">Type VI secretion system baseplate subunit TssF</fullName>
    </submittedName>
</protein>
<comment type="caution">
    <text evidence="1">The sequence shown here is derived from an EMBL/GenBank/DDBJ whole genome shotgun (WGS) entry which is preliminary data.</text>
</comment>
<dbReference type="PANTHER" id="PTHR35370:SF1">
    <property type="entry name" value="TYPE VI SECRETION SYSTEM COMPONENT TSSF1"/>
    <property type="match status" value="1"/>
</dbReference>
<dbReference type="PIRSF" id="PIRSF028304">
    <property type="entry name" value="UCP028304"/>
    <property type="match status" value="1"/>
</dbReference>
<proteinExistence type="predicted"/>
<dbReference type="RefSeq" id="WP_326506084.1">
    <property type="nucleotide sequence ID" value="NZ_JAWIIV010000006.1"/>
</dbReference>
<dbReference type="EMBL" id="JAWIIV010000006">
    <property type="protein sequence ID" value="MEC4719366.1"/>
    <property type="molecule type" value="Genomic_DNA"/>
</dbReference>
<name>A0ABU6J6X2_9BURK</name>
<keyword evidence="2" id="KW-1185">Reference proteome</keyword>
<accession>A0ABU6J6X2</accession>
<dbReference type="PANTHER" id="PTHR35370">
    <property type="entry name" value="CYTOPLASMIC PROTEIN-RELATED-RELATED"/>
    <property type="match status" value="1"/>
</dbReference>
<organism evidence="1 2">
    <name type="scientific">Noviherbaspirillum album</name>
    <dbReference type="NCBI Taxonomy" id="3080276"/>
    <lineage>
        <taxon>Bacteria</taxon>
        <taxon>Pseudomonadati</taxon>
        <taxon>Pseudomonadota</taxon>
        <taxon>Betaproteobacteria</taxon>
        <taxon>Burkholderiales</taxon>
        <taxon>Oxalobacteraceae</taxon>
        <taxon>Noviherbaspirillum</taxon>
    </lineage>
</organism>
<evidence type="ECO:0000313" key="2">
    <source>
        <dbReference type="Proteomes" id="UP001352263"/>
    </source>
</evidence>
<reference evidence="1 2" key="1">
    <citation type="submission" date="2023-10" db="EMBL/GenBank/DDBJ databases">
        <title>Noviherbaspirillum sp. CPCC 100848 genome assembly.</title>
        <authorList>
            <person name="Li X.Y."/>
            <person name="Fang X.M."/>
        </authorList>
    </citation>
    <scope>NUCLEOTIDE SEQUENCE [LARGE SCALE GENOMIC DNA]</scope>
    <source>
        <strain evidence="1 2">CPCC 100848</strain>
    </source>
</reference>
<dbReference type="Proteomes" id="UP001352263">
    <property type="component" value="Unassembled WGS sequence"/>
</dbReference>
<dbReference type="Pfam" id="PF05947">
    <property type="entry name" value="T6SS_TssF"/>
    <property type="match status" value="1"/>
</dbReference>
<dbReference type="NCBIfam" id="TIGR03359">
    <property type="entry name" value="VI_chp_6"/>
    <property type="match status" value="1"/>
</dbReference>
<dbReference type="InterPro" id="IPR010272">
    <property type="entry name" value="T6SS_TssF"/>
</dbReference>
<sequence length="610" mass="68714">MEELLPYYERELTFLRRLSHEFAERYPKVAGRLLLSGETCDDPHIERLIESFALLAGRIHRKLDDEYPEFTEALLQVVFPQFLRPFPSVSIAHFDIGAEHDQSAGMMTVPRHTQLNTRPVNGVSCRFRTAYDVDLLPIRIMSAEFEQVVDSAGLSPNVAASTFAAVRLRVSAHPDSAGLDCLLRRPLRLFLNGEPGVVAAIRQALFTQLSGIWMSSPESSVKTQLPKDILQPVGFGEQDALLDDDVRFHRAYQLLLEYFAFPEKFNFIDVDLTGLAGRLLAGQRQIDIRIGLSKESGRNAQAHLLDRISKENFLLSCTPVVNLFPRNAEPIRVTETTSSYPVVIDHRHPKAYEIFMLRRVFRVHGESGDSKIEEFKPFYSLRHGDAHDRPARYWHASHPESRDGFMELVLVDSALQPDRVGPSTLSIDISCTNRNLPSQLPFGLIDGDLFADGDLPVSAVRLLRRPTPSYRFPNGRGAQWRFISQLSLNHFSLDSKGLDALKEILALYDITGSGTNRHQIEGLLAIDYTSTVTRITGNPYPVMVRGVDIRLTVDETHYAGIGLFMFAQILDRFFGLYVHTNSFTRLTVVSRQTGQELIKCLPRCGNLAPV</sequence>
<evidence type="ECO:0000313" key="1">
    <source>
        <dbReference type="EMBL" id="MEC4719366.1"/>
    </source>
</evidence>